<dbReference type="AlphaFoldDB" id="A0A645BRL2"/>
<sequence>MKVGCVESQFVLEIRFFLTDNAICFKMVDSSFLLSEFSITIVPLPLGRKIEELDTMNNGSEKGERVVIHEDLWVQKGALIRNRLLARLGKGEVLFARKCSVREIETMAARDFLEENHMLGYSRAKYKYGLFNGDKMVAVATFSASRPMMRDHGLVESFEWVRYASLGSLRIIGGMGKLLSFFARCIKPQEVMSYADAEWSEGGAYLSLGFEIAGKTTPVGFYVDKISYERFPMKKLLKDKKYRNQELDEDSAVLLFNSGNFKFIRSFSFL</sequence>
<gene>
    <name evidence="1" type="ORF">SDC9_114890</name>
</gene>
<organism evidence="1">
    <name type="scientific">bioreactor metagenome</name>
    <dbReference type="NCBI Taxonomy" id="1076179"/>
    <lineage>
        <taxon>unclassified sequences</taxon>
        <taxon>metagenomes</taxon>
        <taxon>ecological metagenomes</taxon>
    </lineage>
</organism>
<protein>
    <submittedName>
        <fullName evidence="1">Uncharacterized protein</fullName>
    </submittedName>
</protein>
<proteinExistence type="predicted"/>
<comment type="caution">
    <text evidence="1">The sequence shown here is derived from an EMBL/GenBank/DDBJ whole genome shotgun (WGS) entry which is preliminary data.</text>
</comment>
<name>A0A645BRL2_9ZZZZ</name>
<accession>A0A645BRL2</accession>
<evidence type="ECO:0000313" key="1">
    <source>
        <dbReference type="EMBL" id="MPM67965.1"/>
    </source>
</evidence>
<reference evidence="1" key="1">
    <citation type="submission" date="2019-08" db="EMBL/GenBank/DDBJ databases">
        <authorList>
            <person name="Kucharzyk K."/>
            <person name="Murdoch R.W."/>
            <person name="Higgins S."/>
            <person name="Loffler F."/>
        </authorList>
    </citation>
    <scope>NUCLEOTIDE SEQUENCE</scope>
</reference>
<dbReference type="EMBL" id="VSSQ01021987">
    <property type="protein sequence ID" value="MPM67965.1"/>
    <property type="molecule type" value="Genomic_DNA"/>
</dbReference>